<dbReference type="EMBL" id="CP001738">
    <property type="protein sequence ID" value="ACY97519.1"/>
    <property type="molecule type" value="Genomic_DNA"/>
</dbReference>
<name>D1ADQ9_THECD</name>
<feature type="transmembrane region" description="Helical" evidence="1">
    <location>
        <begin position="28"/>
        <end position="51"/>
    </location>
</feature>
<proteinExistence type="predicted"/>
<feature type="domain" description="NACHT" evidence="2">
    <location>
        <begin position="171"/>
        <end position="294"/>
    </location>
</feature>
<reference evidence="3 4" key="1">
    <citation type="journal article" date="2011" name="Stand. Genomic Sci.">
        <title>Complete genome sequence of Thermomonospora curvata type strain (B9).</title>
        <authorList>
            <person name="Chertkov O."/>
            <person name="Sikorski J."/>
            <person name="Nolan M."/>
            <person name="Lapidus A."/>
            <person name="Lucas S."/>
            <person name="Del Rio T.G."/>
            <person name="Tice H."/>
            <person name="Cheng J.F."/>
            <person name="Goodwin L."/>
            <person name="Pitluck S."/>
            <person name="Liolios K."/>
            <person name="Ivanova N."/>
            <person name="Mavromatis K."/>
            <person name="Mikhailova N."/>
            <person name="Ovchinnikova G."/>
            <person name="Pati A."/>
            <person name="Chen A."/>
            <person name="Palaniappan K."/>
            <person name="Djao O.D."/>
            <person name="Land M."/>
            <person name="Hauser L."/>
            <person name="Chang Y.J."/>
            <person name="Jeffries C.D."/>
            <person name="Brettin T."/>
            <person name="Han C."/>
            <person name="Detter J.C."/>
            <person name="Rohde M."/>
            <person name="Goker M."/>
            <person name="Woyke T."/>
            <person name="Bristow J."/>
            <person name="Eisen J.A."/>
            <person name="Markowitz V."/>
            <person name="Hugenholtz P."/>
            <person name="Klenk H.P."/>
            <person name="Kyrpides N.C."/>
        </authorList>
    </citation>
    <scope>NUCLEOTIDE SEQUENCE [LARGE SCALE GENOMIC DNA]</scope>
    <source>
        <strain evidence="4">ATCC 19995 / DSM 43183 / JCM 3096 / KCTC 9072 / NBRC 15933 / NCIMB 10081 / Henssen B9</strain>
    </source>
</reference>
<keyword evidence="1" id="KW-1133">Transmembrane helix</keyword>
<keyword evidence="1" id="KW-0472">Membrane</keyword>
<feature type="transmembrane region" description="Helical" evidence="1">
    <location>
        <begin position="479"/>
        <end position="503"/>
    </location>
</feature>
<dbReference type="KEGG" id="tcu:Tcur_1950"/>
<dbReference type="STRING" id="471852.Tcur_1950"/>
<dbReference type="AlphaFoldDB" id="D1ADQ9"/>
<feature type="transmembrane region" description="Helical" evidence="1">
    <location>
        <begin position="57"/>
        <end position="78"/>
    </location>
</feature>
<accession>D1ADQ9</accession>
<keyword evidence="1" id="KW-0812">Transmembrane</keyword>
<dbReference type="InterPro" id="IPR007111">
    <property type="entry name" value="NACHT_NTPase"/>
</dbReference>
<dbReference type="Proteomes" id="UP000001918">
    <property type="component" value="Chromosome"/>
</dbReference>
<evidence type="ECO:0000313" key="3">
    <source>
        <dbReference type="EMBL" id="ACY97519.1"/>
    </source>
</evidence>
<sequence>MFSVRAGASVVMLTSMARRNRPGRGRRTALLLAGLAGVAGLLVWMIATVVTEDRERAAWVGGIVAALFGAYPVVVGLVESYRRGLAPRAAPSTEELERAAGSLAGLVAEQWSEEAKARLLDDPDPMPVRWRATGRTELVDHPVNRTSGVPDQVSSGDAPGLVEYFRALQRRRVVILGGPGSGKTTLAVQLLRGLLESRQAGEPVPVLLSVAGWDVDRYPRLAGWVAAVLERDYPALRASDMPADAATWLARRGYILPVLDGLDEVPVPVQAKVLEVLNRSLARDDQVILTCRTDEYAQAATAGDVLTSAEVLEAEPLSPQAAADYLQRCLPSSRRPAWQPILDRLRAASPARPGSGGPLAEVVATPLGLWLLRAVYVDQGGADPSPLLDERRFPTPAALRGHLLDHLIPALLRARLAGDLEEGPRAFQPRERHDPDRVRAWLGYLAHLLTEQGTRDLAWWRLAAATYAATPAGRFAARIILASAAWLVTGGVAWVVCGLMSWIRGGFTNAIVTGAMAWLVFGAMGGLLAGIMAGDAAKYWVRDLPGYAELRLRHRWGEFVRRATFEFAILLAVGIMFAIICGIMVGISEGARAGITSGAATWLTSGLTGGIAVWLIRMFMQWAEKPTPESRVTTPTASWEADRTLNLLRIGVTMLVFWIVVGIVLTLTAGPAIGVVFGIVFGVMAGTTAGVRGGDHRAWAAYAVATWWLRWKKLLPRRLMPFLDDCHRLGLLRAVGPLYQFRHAEFQDHLAAGYRRTRRAAGDEGRRRERTVSDSAGR</sequence>
<dbReference type="PROSITE" id="PS50837">
    <property type="entry name" value="NACHT"/>
    <property type="match status" value="1"/>
</dbReference>
<feature type="transmembrane region" description="Helical" evidence="1">
    <location>
        <begin position="655"/>
        <end position="684"/>
    </location>
</feature>
<feature type="transmembrane region" description="Helical" evidence="1">
    <location>
        <begin position="599"/>
        <end position="616"/>
    </location>
</feature>
<dbReference type="HOGENOM" id="CLU_014354_0_0_11"/>
<dbReference type="Pfam" id="PF05729">
    <property type="entry name" value="NACHT"/>
    <property type="match status" value="1"/>
</dbReference>
<feature type="transmembrane region" description="Helical" evidence="1">
    <location>
        <begin position="515"/>
        <end position="534"/>
    </location>
</feature>
<evidence type="ECO:0000313" key="4">
    <source>
        <dbReference type="Proteomes" id="UP000001918"/>
    </source>
</evidence>
<evidence type="ECO:0000259" key="2">
    <source>
        <dbReference type="PROSITE" id="PS50837"/>
    </source>
</evidence>
<feature type="transmembrane region" description="Helical" evidence="1">
    <location>
        <begin position="563"/>
        <end position="587"/>
    </location>
</feature>
<organism evidence="3 4">
    <name type="scientific">Thermomonospora curvata (strain ATCC 19995 / DSM 43183 / JCM 3096 / KCTC 9072 / NBRC 15933 / NCIMB 10081 / Henssen B9)</name>
    <dbReference type="NCBI Taxonomy" id="471852"/>
    <lineage>
        <taxon>Bacteria</taxon>
        <taxon>Bacillati</taxon>
        <taxon>Actinomycetota</taxon>
        <taxon>Actinomycetes</taxon>
        <taxon>Streptosporangiales</taxon>
        <taxon>Thermomonosporaceae</taxon>
        <taxon>Thermomonospora</taxon>
    </lineage>
</organism>
<dbReference type="InterPro" id="IPR027417">
    <property type="entry name" value="P-loop_NTPase"/>
</dbReference>
<gene>
    <name evidence="3" type="ordered locus">Tcur_1950</name>
</gene>
<dbReference type="eggNOG" id="COG5635">
    <property type="taxonomic scope" value="Bacteria"/>
</dbReference>
<protein>
    <submittedName>
        <fullName evidence="3">Putative signal transduction protein with Nacht domain</fullName>
    </submittedName>
</protein>
<dbReference type="SUPFAM" id="SSF52540">
    <property type="entry name" value="P-loop containing nucleoside triphosphate hydrolases"/>
    <property type="match status" value="1"/>
</dbReference>
<evidence type="ECO:0000256" key="1">
    <source>
        <dbReference type="SAM" id="Phobius"/>
    </source>
</evidence>
<dbReference type="Gene3D" id="3.40.50.300">
    <property type="entry name" value="P-loop containing nucleotide triphosphate hydrolases"/>
    <property type="match status" value="1"/>
</dbReference>
<keyword evidence="4" id="KW-1185">Reference proteome</keyword>